<keyword evidence="2 7" id="KW-0813">Transport</keyword>
<dbReference type="GO" id="GO:0005886">
    <property type="term" value="C:plasma membrane"/>
    <property type="evidence" value="ECO:0007669"/>
    <property type="project" value="UniProtKB-SubCell"/>
</dbReference>
<evidence type="ECO:0000256" key="1">
    <source>
        <dbReference type="ARBA" id="ARBA00004651"/>
    </source>
</evidence>
<proteinExistence type="inferred from homology"/>
<accession>A0A1L8TND9</accession>
<reference evidence="9 10" key="1">
    <citation type="submission" date="2014-12" db="EMBL/GenBank/DDBJ databases">
        <title>Draft genome sequences of 29 type strains of Enterococci.</title>
        <authorList>
            <person name="Zhong Z."/>
            <person name="Sun Z."/>
            <person name="Liu W."/>
            <person name="Zhang W."/>
            <person name="Zhang H."/>
        </authorList>
    </citation>
    <scope>NUCLEOTIDE SEQUENCE [LARGE SCALE GENOMIC DNA]</scope>
    <source>
        <strain evidence="9 10">DSM 17122</strain>
    </source>
</reference>
<feature type="transmembrane region" description="Helical" evidence="7">
    <location>
        <begin position="85"/>
        <end position="105"/>
    </location>
</feature>
<dbReference type="GO" id="GO:0042918">
    <property type="term" value="P:alkanesulfonate transmembrane transport"/>
    <property type="evidence" value="ECO:0007669"/>
    <property type="project" value="UniProtKB-ARBA"/>
</dbReference>
<comment type="caution">
    <text evidence="9">The sequence shown here is derived from an EMBL/GenBank/DDBJ whole genome shotgun (WGS) entry which is preliminary data.</text>
</comment>
<evidence type="ECO:0000256" key="2">
    <source>
        <dbReference type="ARBA" id="ARBA00022448"/>
    </source>
</evidence>
<dbReference type="InterPro" id="IPR000515">
    <property type="entry name" value="MetI-like"/>
</dbReference>
<keyword evidence="5 7" id="KW-1133">Transmembrane helix</keyword>
<protein>
    <submittedName>
        <fullName evidence="9">ABC transporter permease</fullName>
    </submittedName>
</protein>
<evidence type="ECO:0000256" key="7">
    <source>
        <dbReference type="RuleBase" id="RU363032"/>
    </source>
</evidence>
<dbReference type="FunFam" id="1.10.3720.10:FF:000003">
    <property type="entry name" value="Aliphatic sulfonate ABC transporter permease"/>
    <property type="match status" value="1"/>
</dbReference>
<dbReference type="Proteomes" id="UP000182077">
    <property type="component" value="Unassembled WGS sequence"/>
</dbReference>
<dbReference type="EMBL" id="JXKQ01000004">
    <property type="protein sequence ID" value="OJG45829.1"/>
    <property type="molecule type" value="Genomic_DNA"/>
</dbReference>
<feature type="transmembrane region" description="Helical" evidence="7">
    <location>
        <begin position="147"/>
        <end position="166"/>
    </location>
</feature>
<dbReference type="CDD" id="cd06261">
    <property type="entry name" value="TM_PBP2"/>
    <property type="match status" value="1"/>
</dbReference>
<dbReference type="OrthoDB" id="9801163at2"/>
<dbReference type="Pfam" id="PF00528">
    <property type="entry name" value="BPD_transp_1"/>
    <property type="match status" value="1"/>
</dbReference>
<keyword evidence="4 7" id="KW-0812">Transmembrane</keyword>
<evidence type="ECO:0000256" key="5">
    <source>
        <dbReference type="ARBA" id="ARBA00022989"/>
    </source>
</evidence>
<feature type="transmembrane region" description="Helical" evidence="7">
    <location>
        <begin position="187"/>
        <end position="208"/>
    </location>
</feature>
<dbReference type="PANTHER" id="PTHR30151:SF38">
    <property type="entry name" value="ALIPHATIC SULFONATES TRANSPORT PERMEASE PROTEIN SSUC-RELATED"/>
    <property type="match status" value="1"/>
</dbReference>
<dbReference type="Gene3D" id="1.10.3720.10">
    <property type="entry name" value="MetI-like"/>
    <property type="match status" value="1"/>
</dbReference>
<dbReference type="AlphaFoldDB" id="A0A1L8TND9"/>
<comment type="similarity">
    <text evidence="7">Belongs to the binding-protein-dependent transport system permease family.</text>
</comment>
<dbReference type="STRING" id="249189.RV04_GL001595"/>
<keyword evidence="10" id="KW-1185">Reference proteome</keyword>
<evidence type="ECO:0000256" key="6">
    <source>
        <dbReference type="ARBA" id="ARBA00023136"/>
    </source>
</evidence>
<keyword evidence="3" id="KW-1003">Cell membrane</keyword>
<sequence length="281" mass="31136">MESIQSTKITEIKDCHKNTAQHLLKPYIKKTIPWLIPAILILTWQVSSQLGWLASDTLPSPIAIIENNIQLFQSGELFKHISISLYRATVGLIIGGSIGFILGIINGVSKLSCQLFDTTIQMFRNIPHVALTPLVILVLGIGEPAKIFLVAVGVMFPIYINTYHGIRSVDSELLEMGRSYGLHNWELFKKIIFPAALPTILMGVRYALGVMWTTLIVAETIASDSGIGYLAVTAQDFLDMKTIILCILIYALLGKVSDSLAKNLEKVFLAWQDQERTDGHV</sequence>
<comment type="subcellular location">
    <subcellularLocation>
        <location evidence="1 7">Cell membrane</location>
        <topology evidence="1 7">Multi-pass membrane protein</topology>
    </subcellularLocation>
</comment>
<feature type="domain" description="ABC transmembrane type-1" evidence="8">
    <location>
        <begin position="81"/>
        <end position="261"/>
    </location>
</feature>
<evidence type="ECO:0000313" key="9">
    <source>
        <dbReference type="EMBL" id="OJG45829.1"/>
    </source>
</evidence>
<dbReference type="SUPFAM" id="SSF161098">
    <property type="entry name" value="MetI-like"/>
    <property type="match status" value="1"/>
</dbReference>
<name>A0A1L8TND9_9ENTE</name>
<organism evidence="9 10">
    <name type="scientific">Enterococcus hermanniensis</name>
    <dbReference type="NCBI Taxonomy" id="249189"/>
    <lineage>
        <taxon>Bacteria</taxon>
        <taxon>Bacillati</taxon>
        <taxon>Bacillota</taxon>
        <taxon>Bacilli</taxon>
        <taxon>Lactobacillales</taxon>
        <taxon>Enterococcaceae</taxon>
        <taxon>Enterococcus</taxon>
    </lineage>
</organism>
<dbReference type="PANTHER" id="PTHR30151">
    <property type="entry name" value="ALKANE SULFONATE ABC TRANSPORTER-RELATED, MEMBRANE SUBUNIT"/>
    <property type="match status" value="1"/>
</dbReference>
<feature type="transmembrane region" description="Helical" evidence="7">
    <location>
        <begin position="125"/>
        <end position="141"/>
    </location>
</feature>
<dbReference type="InterPro" id="IPR035906">
    <property type="entry name" value="MetI-like_sf"/>
</dbReference>
<evidence type="ECO:0000256" key="3">
    <source>
        <dbReference type="ARBA" id="ARBA00022475"/>
    </source>
</evidence>
<evidence type="ECO:0000256" key="4">
    <source>
        <dbReference type="ARBA" id="ARBA00022692"/>
    </source>
</evidence>
<gene>
    <name evidence="9" type="ORF">RV04_GL001595</name>
</gene>
<dbReference type="PROSITE" id="PS50928">
    <property type="entry name" value="ABC_TM1"/>
    <property type="match status" value="1"/>
</dbReference>
<keyword evidence="6 7" id="KW-0472">Membrane</keyword>
<evidence type="ECO:0000313" key="10">
    <source>
        <dbReference type="Proteomes" id="UP000182077"/>
    </source>
</evidence>
<evidence type="ECO:0000259" key="8">
    <source>
        <dbReference type="PROSITE" id="PS50928"/>
    </source>
</evidence>